<sequence length="192" mass="20093">MVLAAVLAGLGVAASGCGIQSTSVPVDAGAAPSRAACVLPEDESNGVGPGRAPVRIYLLCGSRLVPAERLVRLPETRHNFARVLLDQLQQRPDQQERAAGFESKVPSDLLVEEPAADDPTGTIRLSEPLDTLPAYALAQLVCSYAESGAADNDNTVLLGGPREDEDAELRRYTCGTQLRNEPKDAASAGTTA</sequence>
<dbReference type="PATRIC" id="fig|1075402.3.peg.2890"/>
<evidence type="ECO:0000313" key="3">
    <source>
        <dbReference type="Proteomes" id="UP000176101"/>
    </source>
</evidence>
<name>A0A1E7KII7_9ACTN</name>
<dbReference type="AlphaFoldDB" id="A0A1E7KII7"/>
<comment type="caution">
    <text evidence="2">The sequence shown here is derived from an EMBL/GenBank/DDBJ whole genome shotgun (WGS) entry which is preliminary data.</text>
</comment>
<protein>
    <submittedName>
        <fullName evidence="2">Uncharacterized protein</fullName>
    </submittedName>
</protein>
<dbReference type="EMBL" id="LJGU01000116">
    <property type="protein sequence ID" value="OEV03715.1"/>
    <property type="molecule type" value="Genomic_DNA"/>
</dbReference>
<dbReference type="Proteomes" id="UP000176101">
    <property type="component" value="Unassembled WGS sequence"/>
</dbReference>
<feature type="region of interest" description="Disordered" evidence="1">
    <location>
        <begin position="172"/>
        <end position="192"/>
    </location>
</feature>
<organism evidence="2 3">
    <name type="scientific">Streptomyces oceani</name>
    <dbReference type="NCBI Taxonomy" id="1075402"/>
    <lineage>
        <taxon>Bacteria</taxon>
        <taxon>Bacillati</taxon>
        <taxon>Actinomycetota</taxon>
        <taxon>Actinomycetes</taxon>
        <taxon>Kitasatosporales</taxon>
        <taxon>Streptomycetaceae</taxon>
        <taxon>Streptomyces</taxon>
    </lineage>
</organism>
<proteinExistence type="predicted"/>
<gene>
    <name evidence="2" type="ORF">AN216_10290</name>
</gene>
<evidence type="ECO:0000256" key="1">
    <source>
        <dbReference type="SAM" id="MobiDB-lite"/>
    </source>
</evidence>
<dbReference type="STRING" id="1075402.AN216_10290"/>
<keyword evidence="3" id="KW-1185">Reference proteome</keyword>
<accession>A0A1E7KII7</accession>
<reference evidence="2 3" key="1">
    <citation type="journal article" date="2016" name="Front. Microbiol.">
        <title>Comparative Genomics Analysis of Streptomyces Species Reveals Their Adaptation to the Marine Environment and Their Diversity at the Genomic Level.</title>
        <authorList>
            <person name="Tian X."/>
            <person name="Zhang Z."/>
            <person name="Yang T."/>
            <person name="Chen M."/>
            <person name="Li J."/>
            <person name="Chen F."/>
            <person name="Yang J."/>
            <person name="Li W."/>
            <person name="Zhang B."/>
            <person name="Zhang Z."/>
            <person name="Wu J."/>
            <person name="Zhang C."/>
            <person name="Long L."/>
            <person name="Xiao J."/>
        </authorList>
    </citation>
    <scope>NUCLEOTIDE SEQUENCE [LARGE SCALE GENOMIC DNA]</scope>
    <source>
        <strain evidence="2 3">SCSIO 02100</strain>
    </source>
</reference>
<evidence type="ECO:0000313" key="2">
    <source>
        <dbReference type="EMBL" id="OEV03715.1"/>
    </source>
</evidence>